<accession>A0A3E1K984</accession>
<dbReference type="Pfam" id="PF02660">
    <property type="entry name" value="G3P_acyltransf"/>
    <property type="match status" value="1"/>
</dbReference>
<dbReference type="GO" id="GO:0008654">
    <property type="term" value="P:phospholipid biosynthetic process"/>
    <property type="evidence" value="ECO:0007669"/>
    <property type="project" value="UniProtKB-UniRule"/>
</dbReference>
<dbReference type="PANTHER" id="PTHR30309:SF0">
    <property type="entry name" value="GLYCEROL-3-PHOSPHATE ACYLTRANSFERASE-RELATED"/>
    <property type="match status" value="1"/>
</dbReference>
<comment type="pathway">
    <text evidence="10">Lipid metabolism; phospholipid metabolism.</text>
</comment>
<dbReference type="EC" id="2.3.1.275" evidence="10"/>
<keyword evidence="6 10" id="KW-0443">Lipid metabolism</keyword>
<dbReference type="RefSeq" id="WP_116650517.1">
    <property type="nucleotide sequence ID" value="NZ_QUZK01000034.1"/>
</dbReference>
<dbReference type="Proteomes" id="UP000260351">
    <property type="component" value="Unassembled WGS sequence"/>
</dbReference>
<dbReference type="OrthoDB" id="9777124at2"/>
<feature type="transmembrane region" description="Helical" evidence="10">
    <location>
        <begin position="117"/>
        <end position="138"/>
    </location>
</feature>
<protein>
    <recommendedName>
        <fullName evidence="10">Glycerol-3-phosphate acyltransferase</fullName>
    </recommendedName>
    <alternativeName>
        <fullName evidence="10">Acyl-PO4 G3P acyltransferase</fullName>
    </alternativeName>
    <alternativeName>
        <fullName evidence="10">Acyl-phosphate--glycerol-3-phosphate acyltransferase</fullName>
    </alternativeName>
    <alternativeName>
        <fullName evidence="10">G3P acyltransferase</fullName>
        <shortName evidence="10">GPAT</shortName>
        <ecNumber evidence="10">2.3.1.275</ecNumber>
    </alternativeName>
    <alternativeName>
        <fullName evidence="10">Lysophosphatidic acid synthase</fullName>
        <shortName evidence="10">LPA synthase</shortName>
    </alternativeName>
</protein>
<keyword evidence="4 10" id="KW-0812">Transmembrane</keyword>
<feature type="transmembrane region" description="Helical" evidence="10">
    <location>
        <begin position="169"/>
        <end position="186"/>
    </location>
</feature>
<keyword evidence="11" id="KW-0012">Acyltransferase</keyword>
<keyword evidence="2 10" id="KW-0444">Lipid biosynthesis</keyword>
<dbReference type="PANTHER" id="PTHR30309">
    <property type="entry name" value="INNER MEMBRANE PROTEIN YGIH"/>
    <property type="match status" value="1"/>
</dbReference>
<dbReference type="GO" id="GO:0005886">
    <property type="term" value="C:plasma membrane"/>
    <property type="evidence" value="ECO:0007669"/>
    <property type="project" value="UniProtKB-SubCell"/>
</dbReference>
<comment type="similarity">
    <text evidence="10">Belongs to the PlsY family.</text>
</comment>
<dbReference type="SMART" id="SM01207">
    <property type="entry name" value="G3P_acyltransf"/>
    <property type="match status" value="1"/>
</dbReference>
<dbReference type="GO" id="GO:0043772">
    <property type="term" value="F:acyl-phosphate glycerol-3-phosphate acyltransferase activity"/>
    <property type="evidence" value="ECO:0007669"/>
    <property type="project" value="UniProtKB-UniRule"/>
</dbReference>
<evidence type="ECO:0000256" key="2">
    <source>
        <dbReference type="ARBA" id="ARBA00022516"/>
    </source>
</evidence>
<feature type="transmembrane region" description="Helical" evidence="10">
    <location>
        <begin position="52"/>
        <end position="73"/>
    </location>
</feature>
<keyword evidence="5 10" id="KW-1133">Transmembrane helix</keyword>
<dbReference type="EMBL" id="QUZK01000034">
    <property type="protein sequence ID" value="RFF30574.1"/>
    <property type="molecule type" value="Genomic_DNA"/>
</dbReference>
<keyword evidence="3 10" id="KW-0808">Transferase</keyword>
<evidence type="ECO:0000256" key="8">
    <source>
        <dbReference type="ARBA" id="ARBA00023209"/>
    </source>
</evidence>
<proteinExistence type="inferred from homology"/>
<evidence type="ECO:0000256" key="9">
    <source>
        <dbReference type="ARBA" id="ARBA00023264"/>
    </source>
</evidence>
<comment type="subunit">
    <text evidence="10">Probably interacts with PlsX.</text>
</comment>
<reference evidence="11 12" key="1">
    <citation type="submission" date="2018-08" db="EMBL/GenBank/DDBJ databases">
        <title>Wenzhouxiangella salilacus sp. nov., a novel bacterium isolated from a saline lake in Xinjiang Province, China.</title>
        <authorList>
            <person name="Han S."/>
        </authorList>
    </citation>
    <scope>NUCLEOTIDE SEQUENCE [LARGE SCALE GENOMIC DNA]</scope>
    <source>
        <strain evidence="11 12">XDB06</strain>
    </source>
</reference>
<dbReference type="HAMAP" id="MF_01043">
    <property type="entry name" value="PlsY"/>
    <property type="match status" value="1"/>
</dbReference>
<keyword evidence="1 10" id="KW-1003">Cell membrane</keyword>
<dbReference type="AlphaFoldDB" id="A0A3E1K984"/>
<evidence type="ECO:0000256" key="4">
    <source>
        <dbReference type="ARBA" id="ARBA00022692"/>
    </source>
</evidence>
<organism evidence="11 12">
    <name type="scientific">Wenzhouxiangella sediminis</name>
    <dbReference type="NCBI Taxonomy" id="1792836"/>
    <lineage>
        <taxon>Bacteria</taxon>
        <taxon>Pseudomonadati</taxon>
        <taxon>Pseudomonadota</taxon>
        <taxon>Gammaproteobacteria</taxon>
        <taxon>Chromatiales</taxon>
        <taxon>Wenzhouxiangellaceae</taxon>
        <taxon>Wenzhouxiangella</taxon>
    </lineage>
</organism>
<evidence type="ECO:0000256" key="3">
    <source>
        <dbReference type="ARBA" id="ARBA00022679"/>
    </source>
</evidence>
<comment type="subcellular location">
    <subcellularLocation>
        <location evidence="10">Cell membrane</location>
        <topology evidence="10">Multi-pass membrane protein</topology>
    </subcellularLocation>
</comment>
<evidence type="ECO:0000256" key="6">
    <source>
        <dbReference type="ARBA" id="ARBA00023098"/>
    </source>
</evidence>
<comment type="function">
    <text evidence="10">Catalyzes the transfer of an acyl group from acyl-phosphate (acyl-PO(4)) to glycerol-3-phosphate (G3P) to form lysophosphatidic acid (LPA). This enzyme utilizes acyl-phosphate as fatty acyl donor, but not acyl-CoA or acyl-ACP.</text>
</comment>
<feature type="transmembrane region" description="Helical" evidence="10">
    <location>
        <begin position="85"/>
        <end position="105"/>
    </location>
</feature>
<evidence type="ECO:0000313" key="11">
    <source>
        <dbReference type="EMBL" id="RFF30574.1"/>
    </source>
</evidence>
<evidence type="ECO:0000256" key="10">
    <source>
        <dbReference type="HAMAP-Rule" id="MF_01043"/>
    </source>
</evidence>
<keyword evidence="12" id="KW-1185">Reference proteome</keyword>
<evidence type="ECO:0000313" key="12">
    <source>
        <dbReference type="Proteomes" id="UP000260351"/>
    </source>
</evidence>
<dbReference type="UniPathway" id="UPA00085"/>
<gene>
    <name evidence="10 11" type="primary">plsY</name>
    <name evidence="11" type="ORF">DZC52_07535</name>
</gene>
<evidence type="ECO:0000256" key="7">
    <source>
        <dbReference type="ARBA" id="ARBA00023136"/>
    </source>
</evidence>
<name>A0A3E1K984_9GAMM</name>
<dbReference type="NCBIfam" id="TIGR00023">
    <property type="entry name" value="glycerol-3-phosphate 1-O-acyltransferase PlsY"/>
    <property type="match status" value="1"/>
</dbReference>
<evidence type="ECO:0000256" key="1">
    <source>
        <dbReference type="ARBA" id="ARBA00022475"/>
    </source>
</evidence>
<keyword evidence="8 10" id="KW-0594">Phospholipid biosynthesis</keyword>
<sequence length="212" mass="21889">MIELALVLVGGYLLGSISGSLLLGRLRGVDIRTMGSGNAGGTNALRTVGWQFALGVVLIDVGKGAAAAGLLPLAAPWLSAEPLDFTTLAAAGGFTAVVGHVWPLYFRFRGGKGAGTAVGAIAVVAPWCLAPLLLVWLVTLIGTGYVGLATILAGLSLVPSMWMLGPAPLPNALAALAIALAVLLVYTHRANLARMRAGDENRFEKARLLKRR</sequence>
<keyword evidence="9 10" id="KW-1208">Phospholipid metabolism</keyword>
<comment type="caution">
    <text evidence="11">The sequence shown here is derived from an EMBL/GenBank/DDBJ whole genome shotgun (WGS) entry which is preliminary data.</text>
</comment>
<evidence type="ECO:0000256" key="5">
    <source>
        <dbReference type="ARBA" id="ARBA00022989"/>
    </source>
</evidence>
<keyword evidence="7 10" id="KW-0472">Membrane</keyword>
<dbReference type="InterPro" id="IPR003811">
    <property type="entry name" value="G3P_acylTferase_PlsY"/>
</dbReference>
<comment type="catalytic activity">
    <reaction evidence="10">
        <text>an acyl phosphate + sn-glycerol 3-phosphate = a 1-acyl-sn-glycero-3-phosphate + phosphate</text>
        <dbReference type="Rhea" id="RHEA:34075"/>
        <dbReference type="ChEBI" id="CHEBI:43474"/>
        <dbReference type="ChEBI" id="CHEBI:57597"/>
        <dbReference type="ChEBI" id="CHEBI:57970"/>
        <dbReference type="ChEBI" id="CHEBI:59918"/>
        <dbReference type="EC" id="2.3.1.275"/>
    </reaction>
</comment>